<dbReference type="CDD" id="cd05466">
    <property type="entry name" value="PBP2_LTTR_substrate"/>
    <property type="match status" value="1"/>
</dbReference>
<evidence type="ECO:0000256" key="4">
    <source>
        <dbReference type="ARBA" id="ARBA00023163"/>
    </source>
</evidence>
<dbReference type="GO" id="GO:0003677">
    <property type="term" value="F:DNA binding"/>
    <property type="evidence" value="ECO:0007669"/>
    <property type="project" value="UniProtKB-KW"/>
</dbReference>
<dbReference type="GO" id="GO:0003700">
    <property type="term" value="F:DNA-binding transcription factor activity"/>
    <property type="evidence" value="ECO:0007669"/>
    <property type="project" value="InterPro"/>
</dbReference>
<dbReference type="InterPro" id="IPR036388">
    <property type="entry name" value="WH-like_DNA-bd_sf"/>
</dbReference>
<dbReference type="SUPFAM" id="SSF46785">
    <property type="entry name" value="Winged helix' DNA-binding domain"/>
    <property type="match status" value="1"/>
</dbReference>
<evidence type="ECO:0000313" key="6">
    <source>
        <dbReference type="EMBL" id="MBB6214153.1"/>
    </source>
</evidence>
<dbReference type="PRINTS" id="PR00039">
    <property type="entry name" value="HTHLYSR"/>
</dbReference>
<dbReference type="SUPFAM" id="SSF53850">
    <property type="entry name" value="Periplasmic binding protein-like II"/>
    <property type="match status" value="1"/>
</dbReference>
<organism evidence="6 7">
    <name type="scientific">Anaerosolibacter carboniphilus</name>
    <dbReference type="NCBI Taxonomy" id="1417629"/>
    <lineage>
        <taxon>Bacteria</taxon>
        <taxon>Bacillati</taxon>
        <taxon>Bacillota</taxon>
        <taxon>Clostridia</taxon>
        <taxon>Peptostreptococcales</taxon>
        <taxon>Thermotaleaceae</taxon>
        <taxon>Anaerosolibacter</taxon>
    </lineage>
</organism>
<dbReference type="AlphaFoldDB" id="A0A841KL69"/>
<gene>
    <name evidence="6" type="ORF">HNQ80_000222</name>
</gene>
<dbReference type="PANTHER" id="PTHR30419:SF8">
    <property type="entry name" value="NITROGEN ASSIMILATION TRANSCRIPTIONAL ACTIVATOR-RELATED"/>
    <property type="match status" value="1"/>
</dbReference>
<dbReference type="PROSITE" id="PS50931">
    <property type="entry name" value="HTH_LYSR"/>
    <property type="match status" value="1"/>
</dbReference>
<keyword evidence="7" id="KW-1185">Reference proteome</keyword>
<dbReference type="Proteomes" id="UP000579281">
    <property type="component" value="Unassembled WGS sequence"/>
</dbReference>
<dbReference type="GO" id="GO:0005829">
    <property type="term" value="C:cytosol"/>
    <property type="evidence" value="ECO:0007669"/>
    <property type="project" value="TreeGrafter"/>
</dbReference>
<dbReference type="InterPro" id="IPR050950">
    <property type="entry name" value="HTH-type_LysR_regulators"/>
</dbReference>
<protein>
    <submittedName>
        <fullName evidence="6">DNA-binding transcriptional LysR family regulator</fullName>
    </submittedName>
</protein>
<keyword evidence="2" id="KW-0805">Transcription regulation</keyword>
<comment type="similarity">
    <text evidence="1">Belongs to the LysR transcriptional regulatory family.</text>
</comment>
<proteinExistence type="inferred from homology"/>
<keyword evidence="3 6" id="KW-0238">DNA-binding</keyword>
<dbReference type="Pfam" id="PF00126">
    <property type="entry name" value="HTH_1"/>
    <property type="match status" value="1"/>
</dbReference>
<dbReference type="EMBL" id="JACHEN010000001">
    <property type="protein sequence ID" value="MBB6214153.1"/>
    <property type="molecule type" value="Genomic_DNA"/>
</dbReference>
<dbReference type="InterPro" id="IPR000847">
    <property type="entry name" value="LysR_HTH_N"/>
</dbReference>
<name>A0A841KL69_9FIRM</name>
<keyword evidence="4" id="KW-0804">Transcription</keyword>
<evidence type="ECO:0000313" key="7">
    <source>
        <dbReference type="Proteomes" id="UP000579281"/>
    </source>
</evidence>
<evidence type="ECO:0000256" key="3">
    <source>
        <dbReference type="ARBA" id="ARBA00023125"/>
    </source>
</evidence>
<evidence type="ECO:0000259" key="5">
    <source>
        <dbReference type="PROSITE" id="PS50931"/>
    </source>
</evidence>
<comment type="caution">
    <text evidence="6">The sequence shown here is derived from an EMBL/GenBank/DDBJ whole genome shotgun (WGS) entry which is preliminary data.</text>
</comment>
<dbReference type="Pfam" id="PF03466">
    <property type="entry name" value="LysR_substrate"/>
    <property type="match status" value="1"/>
</dbReference>
<dbReference type="InterPro" id="IPR036390">
    <property type="entry name" value="WH_DNA-bd_sf"/>
</dbReference>
<evidence type="ECO:0000256" key="1">
    <source>
        <dbReference type="ARBA" id="ARBA00009437"/>
    </source>
</evidence>
<sequence length="312" mass="35560">MIPKELVYITTVAAYGNISKAAERLFIAQSSLSRCILKLESDLGIELFKRTSEGLKPTFAGEYYIKNANKIIQLYKELEIEFSNINDMNIGKLVVGTTTHLGSFVLPKLLATFTNRFPKIELSIVESVSTEIEDEILKGRIDVGILHSPINNPGIKFNVVHEEKFLLAVPPNDPINEHAYYKNDKQGPYIDIQLTANRPYILTHTSQRTRQVTTKILENANINVKTQYLTKSIQTASRLVRDNLGFTLVPHSYCELFGSTYSPNYYFIEEKYAPSWELIIAYSKDIPLSRASKEFYKISLEIIPQLYNFSND</sequence>
<reference evidence="6 7" key="1">
    <citation type="submission" date="2020-08" db="EMBL/GenBank/DDBJ databases">
        <title>Genomic Encyclopedia of Type Strains, Phase IV (KMG-IV): sequencing the most valuable type-strain genomes for metagenomic binning, comparative biology and taxonomic classification.</title>
        <authorList>
            <person name="Goeker M."/>
        </authorList>
    </citation>
    <scope>NUCLEOTIDE SEQUENCE [LARGE SCALE GENOMIC DNA]</scope>
    <source>
        <strain evidence="6 7">DSM 103526</strain>
    </source>
</reference>
<dbReference type="RefSeq" id="WP_184307297.1">
    <property type="nucleotide sequence ID" value="NZ_JACHEN010000001.1"/>
</dbReference>
<dbReference type="Gene3D" id="1.10.10.10">
    <property type="entry name" value="Winged helix-like DNA-binding domain superfamily/Winged helix DNA-binding domain"/>
    <property type="match status" value="1"/>
</dbReference>
<dbReference type="PANTHER" id="PTHR30419">
    <property type="entry name" value="HTH-TYPE TRANSCRIPTIONAL REGULATOR YBHD"/>
    <property type="match status" value="1"/>
</dbReference>
<accession>A0A841KL69</accession>
<feature type="domain" description="HTH lysR-type" evidence="5">
    <location>
        <begin position="1"/>
        <end position="58"/>
    </location>
</feature>
<dbReference type="Gene3D" id="3.40.190.290">
    <property type="match status" value="1"/>
</dbReference>
<dbReference type="InterPro" id="IPR005119">
    <property type="entry name" value="LysR_subst-bd"/>
</dbReference>
<evidence type="ECO:0000256" key="2">
    <source>
        <dbReference type="ARBA" id="ARBA00023015"/>
    </source>
</evidence>